<feature type="compositionally biased region" description="Basic and acidic residues" evidence="1">
    <location>
        <begin position="66"/>
        <end position="80"/>
    </location>
</feature>
<reference evidence="2 3" key="1">
    <citation type="journal article" date="2014" name="Agronomy (Basel)">
        <title>A Draft Genome Sequence for Ensete ventricosum, the Drought-Tolerant Tree Against Hunger.</title>
        <authorList>
            <person name="Harrison J."/>
            <person name="Moore K.A."/>
            <person name="Paszkiewicz K."/>
            <person name="Jones T."/>
            <person name="Grant M."/>
            <person name="Ambacheew D."/>
            <person name="Muzemil S."/>
            <person name="Studholme D.J."/>
        </authorList>
    </citation>
    <scope>NUCLEOTIDE SEQUENCE [LARGE SCALE GENOMIC DNA]</scope>
</reference>
<name>A0A426XZP1_ENSVE</name>
<sequence length="118" mass="13883">MQFVTRRRRIVGERSLLLAQGEGSRRRCRYTDRPLPDGSTKNRPLAVDFDRRRSIEQEKGKKKKKRQEEKKKRGGEERPSARAPSSLACRRRPRVVGAFSPTRGERSRQHHSFSLFFF</sequence>
<protein>
    <submittedName>
        <fullName evidence="2">Uncharacterized protein</fullName>
    </submittedName>
</protein>
<evidence type="ECO:0000313" key="3">
    <source>
        <dbReference type="Proteomes" id="UP000287651"/>
    </source>
</evidence>
<accession>A0A426XZP1</accession>
<feature type="compositionally biased region" description="Basic and acidic residues" evidence="1">
    <location>
        <begin position="48"/>
        <end position="59"/>
    </location>
</feature>
<organism evidence="2 3">
    <name type="scientific">Ensete ventricosum</name>
    <name type="common">Abyssinian banana</name>
    <name type="synonym">Musa ensete</name>
    <dbReference type="NCBI Taxonomy" id="4639"/>
    <lineage>
        <taxon>Eukaryota</taxon>
        <taxon>Viridiplantae</taxon>
        <taxon>Streptophyta</taxon>
        <taxon>Embryophyta</taxon>
        <taxon>Tracheophyta</taxon>
        <taxon>Spermatophyta</taxon>
        <taxon>Magnoliopsida</taxon>
        <taxon>Liliopsida</taxon>
        <taxon>Zingiberales</taxon>
        <taxon>Musaceae</taxon>
        <taxon>Ensete</taxon>
    </lineage>
</organism>
<evidence type="ECO:0000313" key="2">
    <source>
        <dbReference type="EMBL" id="RRT44973.1"/>
    </source>
</evidence>
<dbReference type="EMBL" id="AMZH03016122">
    <property type="protein sequence ID" value="RRT44973.1"/>
    <property type="molecule type" value="Genomic_DNA"/>
</dbReference>
<dbReference type="Proteomes" id="UP000287651">
    <property type="component" value="Unassembled WGS sequence"/>
</dbReference>
<gene>
    <name evidence="2" type="ORF">B296_00048557</name>
</gene>
<evidence type="ECO:0000256" key="1">
    <source>
        <dbReference type="SAM" id="MobiDB-lite"/>
    </source>
</evidence>
<comment type="caution">
    <text evidence="2">The sequence shown here is derived from an EMBL/GenBank/DDBJ whole genome shotgun (WGS) entry which is preliminary data.</text>
</comment>
<proteinExistence type="predicted"/>
<dbReference type="AlphaFoldDB" id="A0A426XZP1"/>
<feature type="compositionally biased region" description="Basic and acidic residues" evidence="1">
    <location>
        <begin position="23"/>
        <end position="35"/>
    </location>
</feature>
<feature type="region of interest" description="Disordered" evidence="1">
    <location>
        <begin position="21"/>
        <end position="111"/>
    </location>
</feature>